<organism evidence="3 4">
    <name type="scientific">Sphingobacterium arenae</name>
    <dbReference type="NCBI Taxonomy" id="1280598"/>
    <lineage>
        <taxon>Bacteria</taxon>
        <taxon>Pseudomonadati</taxon>
        <taxon>Bacteroidota</taxon>
        <taxon>Sphingobacteriia</taxon>
        <taxon>Sphingobacteriales</taxon>
        <taxon>Sphingobacteriaceae</taxon>
        <taxon>Sphingobacterium</taxon>
    </lineage>
</organism>
<keyword evidence="4" id="KW-1185">Reference proteome</keyword>
<dbReference type="Pfam" id="PF16227">
    <property type="entry name" value="DUF4886"/>
    <property type="match status" value="1"/>
</dbReference>
<name>A0ABR7XYW3_9SPHI</name>
<comment type="caution">
    <text evidence="3">The sequence shown here is derived from an EMBL/GenBank/DDBJ whole genome shotgun (WGS) entry which is preliminary data.</text>
</comment>
<keyword evidence="1" id="KW-0732">Signal</keyword>
<protein>
    <submittedName>
        <fullName evidence="3">DUF4886 domain-containing protein</fullName>
    </submittedName>
</protein>
<evidence type="ECO:0000313" key="4">
    <source>
        <dbReference type="Proteomes" id="UP000606494"/>
    </source>
</evidence>
<dbReference type="InterPro" id="IPR032616">
    <property type="entry name" value="DUF4886"/>
</dbReference>
<dbReference type="RefSeq" id="WP_190307413.1">
    <property type="nucleotide sequence ID" value="NZ_JACNYK010000001.1"/>
</dbReference>
<feature type="chain" id="PRO_5045872533" evidence="1">
    <location>
        <begin position="22"/>
        <end position="585"/>
    </location>
</feature>
<feature type="domain" description="DUF4886" evidence="2">
    <location>
        <begin position="129"/>
        <end position="371"/>
    </location>
</feature>
<reference evidence="3 4" key="1">
    <citation type="submission" date="2020-08" db="EMBL/GenBank/DDBJ databases">
        <title>Sphingobacterium sp. DN00404 isolated from aquaculture water.</title>
        <authorList>
            <person name="Zhang M."/>
        </authorList>
    </citation>
    <scope>NUCLEOTIDE SEQUENCE [LARGE SCALE GENOMIC DNA]</scope>
    <source>
        <strain evidence="3 4">KCTC 32294</strain>
    </source>
</reference>
<dbReference type="PROSITE" id="PS51257">
    <property type="entry name" value="PROKAR_LIPOPROTEIN"/>
    <property type="match status" value="1"/>
</dbReference>
<proteinExistence type="predicted"/>
<dbReference type="Gene3D" id="2.60.40.1080">
    <property type="match status" value="1"/>
</dbReference>
<evidence type="ECO:0000256" key="1">
    <source>
        <dbReference type="SAM" id="SignalP"/>
    </source>
</evidence>
<feature type="signal peptide" evidence="1">
    <location>
        <begin position="1"/>
        <end position="21"/>
    </location>
</feature>
<dbReference type="Proteomes" id="UP000606494">
    <property type="component" value="Unassembled WGS sequence"/>
</dbReference>
<evidence type="ECO:0000259" key="2">
    <source>
        <dbReference type="Pfam" id="PF16227"/>
    </source>
</evidence>
<dbReference type="Gene3D" id="3.40.50.1110">
    <property type="entry name" value="SGNH hydrolase"/>
    <property type="match status" value="1"/>
</dbReference>
<gene>
    <name evidence="3" type="ORF">H8B17_01545</name>
</gene>
<dbReference type="EMBL" id="JACNYK010000001">
    <property type="protein sequence ID" value="MBD1424250.1"/>
    <property type="molecule type" value="Genomic_DNA"/>
</dbReference>
<evidence type="ECO:0000313" key="3">
    <source>
        <dbReference type="EMBL" id="MBD1424250.1"/>
    </source>
</evidence>
<sequence length="585" mass="63260">MKRYRNFIWILLLLSTVFGFAACEKATESKTDILEQFVALGDTSYTLAPGEELILAPQFDKHPLREYTWTVDHSEVVSLRENTDGSMTVIGIRNGTSIVTLSSTDAAVVAACTIIVDDGSAAADDGVIKILAIGNSFSEDALENYLYELAAAADVPIVIGNLYIGGAPLDLHWENAAGNKAAYQYRKIAQNGTKTNTASTSIATAIADDDWDYISLQQASPNSGQYNTFVTPLPLLAEYVKETATNSKVKLILHQTWAYAQNSTHQGFANYNNDQKTMYDAIVDATGRAADLIQADMLVPTGTAIQNGRTSLIGDNFTRDGYHLDLTIGRYTAACTWFEMLTGKSVVGNLFKPEALNDYETEIAQYAAHYAVSQPAEVTELTAYQDGGGTGVLTKPVFVGFGFNDAIAGWNGFMGANSYLAGESLANLKDEEGNYTGVSITIVEGFNGRNANGEKNTTTDMNIPSEVSSYSYFGNSKKVFSGKTIVQSTLRLSGLNKTKKYNFCFFGTRSDVGAGDNREAKYIVKGENEVVSYLDASNNMTKTACSNAVQPDNKGEITITITSGENNTNTTGFFYINAIRIATAD</sequence>
<dbReference type="InterPro" id="IPR036514">
    <property type="entry name" value="SGNH_hydro_sf"/>
</dbReference>
<accession>A0ABR7XYW3</accession>